<feature type="transmembrane region" description="Helical" evidence="1">
    <location>
        <begin position="129"/>
        <end position="156"/>
    </location>
</feature>
<proteinExistence type="predicted"/>
<evidence type="ECO:0000256" key="1">
    <source>
        <dbReference type="SAM" id="Phobius"/>
    </source>
</evidence>
<dbReference type="AlphaFoldDB" id="A0AAV7YJX4"/>
<dbReference type="Proteomes" id="UP001146793">
    <property type="component" value="Unassembled WGS sequence"/>
</dbReference>
<evidence type="ECO:0000313" key="2">
    <source>
        <dbReference type="EMBL" id="KAJ3428989.1"/>
    </source>
</evidence>
<comment type="caution">
    <text evidence="2">The sequence shown here is derived from an EMBL/GenBank/DDBJ whole genome shotgun (WGS) entry which is preliminary data.</text>
</comment>
<reference evidence="2" key="1">
    <citation type="submission" date="2022-08" db="EMBL/GenBank/DDBJ databases">
        <title>Novel sulphate-reducing endosymbionts in the free-living metamonad Anaeramoeba.</title>
        <authorList>
            <person name="Jerlstrom-Hultqvist J."/>
            <person name="Cepicka I."/>
            <person name="Gallot-Lavallee L."/>
            <person name="Salas-Leiva D."/>
            <person name="Curtis B.A."/>
            <person name="Zahonova K."/>
            <person name="Pipaliya S."/>
            <person name="Dacks J."/>
            <person name="Roger A.J."/>
        </authorList>
    </citation>
    <scope>NUCLEOTIDE SEQUENCE</scope>
    <source>
        <strain evidence="2">Busselton2</strain>
    </source>
</reference>
<feature type="transmembrane region" description="Helical" evidence="1">
    <location>
        <begin position="24"/>
        <end position="44"/>
    </location>
</feature>
<keyword evidence="1" id="KW-0472">Membrane</keyword>
<organism evidence="2 3">
    <name type="scientific">Anaeramoeba flamelloides</name>
    <dbReference type="NCBI Taxonomy" id="1746091"/>
    <lineage>
        <taxon>Eukaryota</taxon>
        <taxon>Metamonada</taxon>
        <taxon>Anaeramoebidae</taxon>
        <taxon>Anaeramoeba</taxon>
    </lineage>
</organism>
<evidence type="ECO:0000313" key="3">
    <source>
        <dbReference type="Proteomes" id="UP001146793"/>
    </source>
</evidence>
<name>A0AAV7YJX4_9EUKA</name>
<feature type="transmembrane region" description="Helical" evidence="1">
    <location>
        <begin position="93"/>
        <end position="109"/>
    </location>
</feature>
<dbReference type="EMBL" id="JANTQA010000057">
    <property type="protein sequence ID" value="KAJ3428989.1"/>
    <property type="molecule type" value="Genomic_DNA"/>
</dbReference>
<gene>
    <name evidence="2" type="ORF">M0812_24328</name>
</gene>
<protein>
    <submittedName>
        <fullName evidence="2">Uncharacterized protein</fullName>
    </submittedName>
</protein>
<feature type="transmembrane region" description="Helical" evidence="1">
    <location>
        <begin position="56"/>
        <end position="72"/>
    </location>
</feature>
<sequence length="349" mass="41073">MSFLSEPIESYNNFQTKHKRRIRIVRKFVLPIIVVGLAVLLLYLSIKYIDSIDIEIVKWNFIGSFIIGFFGFSLTHDKRRGKINGKSQEMDHLFNFIVACWILFFLWWIPTVNHFMKNEYFDVNKPLLLYIYVWFGLVFLPLVVFLSLCFYLNLCYNNLGAKRMRRKRANIEPLKEALLIESHPNKTNTFKRSFGKQDIDLENNDEGFLQSRDHLIHALQSISNDDEMKKLIIKELETSKLSSSTNKQFALKPTLYLYFKSLSYHYWLSKKNVIKETQCSKCPAYVKEDQGLVCGKSIYCNECSIVHLLFDVEEKFEKDGNYWGNNVVKMAFQFVDQFLTSIDSVEDIL</sequence>
<keyword evidence="1" id="KW-0812">Transmembrane</keyword>
<accession>A0AAV7YJX4</accession>
<keyword evidence="1" id="KW-1133">Transmembrane helix</keyword>